<dbReference type="Pfam" id="PF05368">
    <property type="entry name" value="NmrA"/>
    <property type="match status" value="1"/>
</dbReference>
<organism evidence="2 3">
    <name type="scientific">Bordetella trematum</name>
    <dbReference type="NCBI Taxonomy" id="123899"/>
    <lineage>
        <taxon>Bacteria</taxon>
        <taxon>Pseudomonadati</taxon>
        <taxon>Pseudomonadota</taxon>
        <taxon>Betaproteobacteria</taxon>
        <taxon>Burkholderiales</taxon>
        <taxon>Alcaligenaceae</taxon>
        <taxon>Bordetella</taxon>
    </lineage>
</organism>
<dbReference type="RefSeq" id="WP_063491682.1">
    <property type="nucleotide sequence ID" value="NZ_CP016340.1"/>
</dbReference>
<reference evidence="2 3" key="1">
    <citation type="submission" date="2016-04" db="EMBL/GenBank/DDBJ databases">
        <authorList>
            <consortium name="Pathogen Informatics"/>
        </authorList>
    </citation>
    <scope>NUCLEOTIDE SEQUENCE [LARGE SCALE GENOMIC DNA]</scope>
    <source>
        <strain evidence="2 3">H044680328</strain>
    </source>
</reference>
<dbReference type="Gene3D" id="3.40.50.720">
    <property type="entry name" value="NAD(P)-binding Rossmann-like Domain"/>
    <property type="match status" value="1"/>
</dbReference>
<feature type="domain" description="NmrA-like" evidence="1">
    <location>
        <begin position="4"/>
        <end position="223"/>
    </location>
</feature>
<dbReference type="Proteomes" id="UP000076825">
    <property type="component" value="Chromosome 1"/>
</dbReference>
<dbReference type="PANTHER" id="PTHR43162">
    <property type="match status" value="1"/>
</dbReference>
<dbReference type="OrthoDB" id="9798669at2"/>
<dbReference type="PANTHER" id="PTHR43162:SF1">
    <property type="entry name" value="PRESTALK A DIFFERENTIATION PROTEIN A"/>
    <property type="match status" value="1"/>
</dbReference>
<dbReference type="SUPFAM" id="SSF51735">
    <property type="entry name" value="NAD(P)-binding Rossmann-fold domains"/>
    <property type="match status" value="1"/>
</dbReference>
<dbReference type="STRING" id="123899.SAMEA3906487_01179"/>
<name>A0A157MRK4_9BORD</name>
<dbReference type="AlphaFoldDB" id="A0A157MRK4"/>
<gene>
    <name evidence="2" type="primary">azoB</name>
    <name evidence="2" type="ORF">SAMEA3906487_01179</name>
</gene>
<sequence length="313" mass="32826">MSKEKETVLVVGATGRFGSLAVPVLAGEGLRVRVLVRSTAKAKAALKAGAHEVVHGDLRDAASLAAGAAGGSGVYYMSPALAEGQAELGLGLLRAAQRAGVRRFVFSSSIRALDDPAAKRAVESALYESGLQYTLLRPASFMQNLLDLWPAVRRSGVLAAPFDPLARIARVDYRDVAEVAAIALGSDRLAHASLELCAPGAYNRHEVAALMSQFLGRPVYAGQQDAAAWAAQAGLPYDARQLAQAQRAFDYLGRQGLPGNALALRAVLGREPRSLGDFIAEMAGVGKAPRRRGAATRGSRVRGPSLACWGDVS</sequence>
<dbReference type="KEGG" id="btrm:SAMEA390648701179"/>
<dbReference type="InterPro" id="IPR036291">
    <property type="entry name" value="NAD(P)-bd_dom_sf"/>
</dbReference>
<accession>A0A157MRK4</accession>
<dbReference type="InterPro" id="IPR051604">
    <property type="entry name" value="Ergot_Alk_Oxidoreductase"/>
</dbReference>
<keyword evidence="3" id="KW-1185">Reference proteome</keyword>
<dbReference type="InterPro" id="IPR008030">
    <property type="entry name" value="NmrA-like"/>
</dbReference>
<dbReference type="EMBL" id="LT546645">
    <property type="protein sequence ID" value="SAI68294.1"/>
    <property type="molecule type" value="Genomic_DNA"/>
</dbReference>
<dbReference type="Gene3D" id="3.90.25.10">
    <property type="entry name" value="UDP-galactose 4-epimerase, domain 1"/>
    <property type="match status" value="1"/>
</dbReference>
<protein>
    <submittedName>
        <fullName evidence="2">NAD(P)H azoreductase</fullName>
        <ecNumber evidence="2">1.7.-.-</ecNumber>
    </submittedName>
</protein>
<dbReference type="GO" id="GO:0016491">
    <property type="term" value="F:oxidoreductase activity"/>
    <property type="evidence" value="ECO:0007669"/>
    <property type="project" value="UniProtKB-KW"/>
</dbReference>
<evidence type="ECO:0000313" key="2">
    <source>
        <dbReference type="EMBL" id="SAI68294.1"/>
    </source>
</evidence>
<dbReference type="PATRIC" id="fig|123899.6.peg.1156"/>
<dbReference type="EC" id="1.7.-.-" evidence="2"/>
<proteinExistence type="predicted"/>
<evidence type="ECO:0000259" key="1">
    <source>
        <dbReference type="Pfam" id="PF05368"/>
    </source>
</evidence>
<dbReference type="eggNOG" id="COG0702">
    <property type="taxonomic scope" value="Bacteria"/>
</dbReference>
<keyword evidence="2" id="KW-0560">Oxidoreductase</keyword>
<evidence type="ECO:0000313" key="3">
    <source>
        <dbReference type="Proteomes" id="UP000076825"/>
    </source>
</evidence>
<dbReference type="GeneID" id="56587416"/>